<dbReference type="EMBL" id="CP016020">
    <property type="protein sequence ID" value="APH06228.1"/>
    <property type="molecule type" value="Genomic_DNA"/>
</dbReference>
<evidence type="ECO:0000256" key="4">
    <source>
        <dbReference type="RuleBase" id="RU003719"/>
    </source>
</evidence>
<comment type="similarity">
    <text evidence="1 4">Belongs to the D-isomer specific 2-hydroxyacid dehydrogenase family.</text>
</comment>
<dbReference type="Pfam" id="PF02826">
    <property type="entry name" value="2-Hacid_dh_C"/>
    <property type="match status" value="1"/>
</dbReference>
<evidence type="ECO:0000313" key="8">
    <source>
        <dbReference type="Proteomes" id="UP000181936"/>
    </source>
</evidence>
<evidence type="ECO:0000256" key="3">
    <source>
        <dbReference type="ARBA" id="ARBA00023027"/>
    </source>
</evidence>
<feature type="domain" description="D-isomer specific 2-hydroxyacid dehydrogenase NAD-binding" evidence="6">
    <location>
        <begin position="104"/>
        <end position="278"/>
    </location>
</feature>
<dbReference type="STRING" id="1547283.A9C19_16675"/>
<keyword evidence="2 4" id="KW-0560">Oxidoreductase</keyword>
<sequence>MIVLSTVRLATPLKEQLAEKFPDITFHHDYKMQDAEKLLPLADVILTYGEDLEEEHIHAATNLKWIMVASAGMDRMPFDALEERNILVTNSKGVHAIPMAEYCLSMMLQVSRQTKKLIENEQNHVWDRKVKMDELYGKTVYIIGAGAIGTATANLAKAFGMKVLGMNRDGRAVKGFDQMYKREDMLVPVEEVDFVISVLPSTEQTKGIIGKDFFQRMKKSAVFINIGRGNTVVEEELIASLEQGQLKHAVLDVFEEEPLNEDHVFWDMEQVTITPHLSGITDRYVPRVMEIFHKNLTCFIEKDVKTMDNKISLSKRY</sequence>
<evidence type="ECO:0000313" key="7">
    <source>
        <dbReference type="EMBL" id="APH06228.1"/>
    </source>
</evidence>
<accession>A0A1L3MV66</accession>
<dbReference type="InterPro" id="IPR036291">
    <property type="entry name" value="NAD(P)-bd_dom_sf"/>
</dbReference>
<dbReference type="CDD" id="cd05300">
    <property type="entry name" value="2-Hacid_dh_1"/>
    <property type="match status" value="1"/>
</dbReference>
<organism evidence="7 8">
    <name type="scientific">Bacillus weihaiensis</name>
    <dbReference type="NCBI Taxonomy" id="1547283"/>
    <lineage>
        <taxon>Bacteria</taxon>
        <taxon>Bacillati</taxon>
        <taxon>Bacillota</taxon>
        <taxon>Bacilli</taxon>
        <taxon>Bacillales</taxon>
        <taxon>Bacillaceae</taxon>
        <taxon>Bacillus</taxon>
    </lineage>
</organism>
<dbReference type="Gene3D" id="3.40.50.720">
    <property type="entry name" value="NAD(P)-binding Rossmann-like Domain"/>
    <property type="match status" value="2"/>
</dbReference>
<dbReference type="KEGG" id="bwh:A9C19_16675"/>
<dbReference type="FunFam" id="3.40.50.720:FF:000363">
    <property type="entry name" value="D-isomer specific 2-hydroxyacid dehydrogenase"/>
    <property type="match status" value="1"/>
</dbReference>
<evidence type="ECO:0000259" key="6">
    <source>
        <dbReference type="Pfam" id="PF02826"/>
    </source>
</evidence>
<proteinExistence type="inferred from homology"/>
<dbReference type="GO" id="GO:0051287">
    <property type="term" value="F:NAD binding"/>
    <property type="evidence" value="ECO:0007669"/>
    <property type="project" value="InterPro"/>
</dbReference>
<dbReference type="Proteomes" id="UP000181936">
    <property type="component" value="Chromosome"/>
</dbReference>
<keyword evidence="3" id="KW-0520">NAD</keyword>
<dbReference type="PANTHER" id="PTHR43333:SF1">
    <property type="entry name" value="D-ISOMER SPECIFIC 2-HYDROXYACID DEHYDROGENASE NAD-BINDING DOMAIN-CONTAINING PROTEIN"/>
    <property type="match status" value="1"/>
</dbReference>
<name>A0A1L3MV66_9BACI</name>
<evidence type="ECO:0000256" key="1">
    <source>
        <dbReference type="ARBA" id="ARBA00005854"/>
    </source>
</evidence>
<dbReference type="AlphaFoldDB" id="A0A1L3MV66"/>
<dbReference type="Pfam" id="PF00389">
    <property type="entry name" value="2-Hacid_dh"/>
    <property type="match status" value="1"/>
</dbReference>
<dbReference type="SUPFAM" id="SSF52283">
    <property type="entry name" value="Formate/glycerate dehydrogenase catalytic domain-like"/>
    <property type="match status" value="1"/>
</dbReference>
<reference evidence="7 8" key="1">
    <citation type="journal article" date="2016" name="Sci. Rep.">
        <title>Complete genome sequence and transcriptomic analysis of a novel marine strain Bacillus weihaiensis reveals the mechanism of brown algae degradation.</title>
        <authorList>
            <person name="Zhu Y."/>
            <person name="Chen P."/>
            <person name="Bao Y."/>
            <person name="Men Y."/>
            <person name="Zeng Y."/>
            <person name="Yang J."/>
            <person name="Sun J."/>
            <person name="Sun Y."/>
        </authorList>
    </citation>
    <scope>NUCLEOTIDE SEQUENCE [LARGE SCALE GENOMIC DNA]</scope>
    <source>
        <strain evidence="7 8">Alg07</strain>
    </source>
</reference>
<keyword evidence="8" id="KW-1185">Reference proteome</keyword>
<evidence type="ECO:0000256" key="2">
    <source>
        <dbReference type="ARBA" id="ARBA00023002"/>
    </source>
</evidence>
<feature type="domain" description="D-isomer specific 2-hydroxyacid dehydrogenase catalytic" evidence="5">
    <location>
        <begin position="14"/>
        <end position="302"/>
    </location>
</feature>
<dbReference type="OrthoDB" id="9805416at2"/>
<gene>
    <name evidence="7" type="ORF">A9C19_16675</name>
</gene>
<dbReference type="RefSeq" id="WP_072581027.1">
    <property type="nucleotide sequence ID" value="NZ_CP016020.1"/>
</dbReference>
<dbReference type="SUPFAM" id="SSF51735">
    <property type="entry name" value="NAD(P)-binding Rossmann-fold domains"/>
    <property type="match status" value="1"/>
</dbReference>
<dbReference type="PANTHER" id="PTHR43333">
    <property type="entry name" value="2-HACID_DH_C DOMAIN-CONTAINING PROTEIN"/>
    <property type="match status" value="1"/>
</dbReference>
<dbReference type="InterPro" id="IPR006140">
    <property type="entry name" value="D-isomer_DH_NAD-bd"/>
</dbReference>
<dbReference type="GO" id="GO:0016616">
    <property type="term" value="F:oxidoreductase activity, acting on the CH-OH group of donors, NAD or NADP as acceptor"/>
    <property type="evidence" value="ECO:0007669"/>
    <property type="project" value="InterPro"/>
</dbReference>
<evidence type="ECO:0000259" key="5">
    <source>
        <dbReference type="Pfam" id="PF00389"/>
    </source>
</evidence>
<dbReference type="InterPro" id="IPR006139">
    <property type="entry name" value="D-isomer_2_OHA_DH_cat_dom"/>
</dbReference>
<protein>
    <submittedName>
        <fullName evidence="7">3-phosphoglycerate dehydrogenase</fullName>
    </submittedName>
</protein>